<dbReference type="EMBL" id="FNZH01000002">
    <property type="protein sequence ID" value="SEJ08327.1"/>
    <property type="molecule type" value="Genomic_DNA"/>
</dbReference>
<organism evidence="1 2">
    <name type="scientific">Cyclobacterium xiamenense</name>
    <dbReference type="NCBI Taxonomy" id="1297121"/>
    <lineage>
        <taxon>Bacteria</taxon>
        <taxon>Pseudomonadati</taxon>
        <taxon>Bacteroidota</taxon>
        <taxon>Cytophagia</taxon>
        <taxon>Cytophagales</taxon>
        <taxon>Cyclobacteriaceae</taxon>
        <taxon>Cyclobacterium</taxon>
    </lineage>
</organism>
<proteinExistence type="predicted"/>
<sequence length="125" mass="13553">MATNQTTNGIVRQRLSLLLVLLFCTFVSVSELTVQLDADSSLINLQFDLDDDAAENDAGEEKTFIHAAIDAVVPFALVVVDHAYHLIYEVSGGGNLRLGFDAGSGPPFNQLFEILFEQIISVNAP</sequence>
<evidence type="ECO:0000313" key="2">
    <source>
        <dbReference type="Proteomes" id="UP000199403"/>
    </source>
</evidence>
<name>A0A1H6W2N0_9BACT</name>
<dbReference type="RefSeq" id="WP_092171030.1">
    <property type="nucleotide sequence ID" value="NZ_FNZH01000002.1"/>
</dbReference>
<evidence type="ECO:0000313" key="1">
    <source>
        <dbReference type="EMBL" id="SEJ08327.1"/>
    </source>
</evidence>
<keyword evidence="2" id="KW-1185">Reference proteome</keyword>
<dbReference type="OrthoDB" id="828114at2"/>
<dbReference type="STRING" id="1416801.SAMN05192553_102302"/>
<gene>
    <name evidence="1" type="ORF">SAMN05192553_102302</name>
</gene>
<accession>A0A1H6W2N0</accession>
<protein>
    <submittedName>
        <fullName evidence="1">Uncharacterized protein</fullName>
    </submittedName>
</protein>
<reference evidence="2" key="1">
    <citation type="submission" date="2016-10" db="EMBL/GenBank/DDBJ databases">
        <authorList>
            <person name="Varghese N."/>
            <person name="Submissions S."/>
        </authorList>
    </citation>
    <scope>NUCLEOTIDE SEQUENCE [LARGE SCALE GENOMIC DNA]</scope>
    <source>
        <strain evidence="2">IBRC-M 10761</strain>
    </source>
</reference>
<dbReference type="AlphaFoldDB" id="A0A1H6W2N0"/>
<dbReference type="Proteomes" id="UP000199403">
    <property type="component" value="Unassembled WGS sequence"/>
</dbReference>